<dbReference type="EMBL" id="SAXX01000025">
    <property type="protein sequence ID" value="TXJ29998.1"/>
    <property type="molecule type" value="Genomic_DNA"/>
</dbReference>
<name>A0A5C8DXW6_9SPIR</name>
<dbReference type="Proteomes" id="UP000324707">
    <property type="component" value="Unassembled WGS sequence"/>
</dbReference>
<gene>
    <name evidence="1" type="ORF">EPJ69_12245</name>
</gene>
<evidence type="ECO:0008006" key="3">
    <source>
        <dbReference type="Google" id="ProtNLM"/>
    </source>
</evidence>
<comment type="caution">
    <text evidence="1">The sequence shown here is derived from an EMBL/GenBank/DDBJ whole genome shotgun (WGS) entry which is preliminary data.</text>
</comment>
<reference evidence="1 2" key="1">
    <citation type="journal article" date="1992" name="Lakartidningen">
        <title>[Penicillin V and not amoxicillin is the first choice preparation in acute otitis].</title>
        <authorList>
            <person name="Kamme C."/>
            <person name="Lundgren K."/>
            <person name="Prellner K."/>
        </authorList>
    </citation>
    <scope>NUCLEOTIDE SEQUENCE [LARGE SCALE GENOMIC DNA]</scope>
    <source>
        <strain evidence="1 2">PC5538III-lc</strain>
    </source>
</reference>
<evidence type="ECO:0000313" key="1">
    <source>
        <dbReference type="EMBL" id="TXJ29998.1"/>
    </source>
</evidence>
<dbReference type="InterPro" id="IPR011009">
    <property type="entry name" value="Kinase-like_dom_sf"/>
</dbReference>
<organism evidence="1 2">
    <name type="scientific">Brachyspira aalborgi</name>
    <dbReference type="NCBI Taxonomy" id="29522"/>
    <lineage>
        <taxon>Bacteria</taxon>
        <taxon>Pseudomonadati</taxon>
        <taxon>Spirochaetota</taxon>
        <taxon>Spirochaetia</taxon>
        <taxon>Brachyspirales</taxon>
        <taxon>Brachyspiraceae</taxon>
        <taxon>Brachyspira</taxon>
    </lineage>
</organism>
<dbReference type="SUPFAM" id="SSF56112">
    <property type="entry name" value="Protein kinase-like (PK-like)"/>
    <property type="match status" value="1"/>
</dbReference>
<proteinExistence type="predicted"/>
<dbReference type="RefSeq" id="WP_147737603.1">
    <property type="nucleotide sequence ID" value="NZ_SAXX01000025.1"/>
</dbReference>
<sequence>MKDLKEIPYLSKDDAKVKIIELCNLKDRKLQFLGEGHEGLVFADKNFVYKIFKPSHSQDKLYFNLNVISYALEKLKFTFHYPFKVTYNNTHLIIYYKYEKSREFTSASKEQFQTLLNEYYFANIVHLDLKPKNLRKFASEETLFICDIGYDLYHFTQEFFESMCRKAFVIYKLQNYLNEINIKEYLSPLNKEQNFDMIEKFLKCSNLDEEFKSFRNGIGEFTLHKKIIIDFYAENKQYKTIFDYGSWHALISNILQNKLNKKVYAYEIDNDIINKYKENYKKIVSFGGNHSYIENLISKNKKFDSVLCSLVLCHPLAPTEKERLKIIDEIMQDLCALSKKHILIVICNPLFNNAVSNIQNRLIDKVNFDYGSTHSFYKQVFSSNKQREDIHRPLGFYEELFKRYNLKIKNIIQSGDFVSNRYKISNSDFMIFDLIKNK</sequence>
<dbReference type="Gene3D" id="3.40.50.150">
    <property type="entry name" value="Vaccinia Virus protein VP39"/>
    <property type="match status" value="1"/>
</dbReference>
<evidence type="ECO:0000313" key="2">
    <source>
        <dbReference type="Proteomes" id="UP000324707"/>
    </source>
</evidence>
<dbReference type="SUPFAM" id="SSF53335">
    <property type="entry name" value="S-adenosyl-L-methionine-dependent methyltransferases"/>
    <property type="match status" value="1"/>
</dbReference>
<protein>
    <recommendedName>
        <fullName evidence="3">Methyltransferase domain-containing protein</fullName>
    </recommendedName>
</protein>
<accession>A0A5C8DXW6</accession>
<dbReference type="AlphaFoldDB" id="A0A5C8DXW6"/>
<dbReference type="InterPro" id="IPR029063">
    <property type="entry name" value="SAM-dependent_MTases_sf"/>
</dbReference>